<evidence type="ECO:0000256" key="4">
    <source>
        <dbReference type="ARBA" id="ARBA00022490"/>
    </source>
</evidence>
<evidence type="ECO:0000256" key="3">
    <source>
        <dbReference type="ARBA" id="ARBA00015702"/>
    </source>
</evidence>
<keyword evidence="6" id="KW-0833">Ubl conjugation pathway</keyword>
<evidence type="ECO:0000256" key="2">
    <source>
        <dbReference type="ARBA" id="ARBA00004496"/>
    </source>
</evidence>
<dbReference type="GO" id="GO:0005634">
    <property type="term" value="C:nucleus"/>
    <property type="evidence" value="ECO:0007669"/>
    <property type="project" value="UniProtKB-SubCell"/>
</dbReference>
<feature type="region of interest" description="Disordered" evidence="10">
    <location>
        <begin position="37"/>
        <end position="69"/>
    </location>
</feature>
<evidence type="ECO:0000256" key="10">
    <source>
        <dbReference type="SAM" id="MobiDB-lite"/>
    </source>
</evidence>
<organism evidence="13 14">
    <name type="scientific">Riccia sorocarpa</name>
    <dbReference type="NCBI Taxonomy" id="122646"/>
    <lineage>
        <taxon>Eukaryota</taxon>
        <taxon>Viridiplantae</taxon>
        <taxon>Streptophyta</taxon>
        <taxon>Embryophyta</taxon>
        <taxon>Marchantiophyta</taxon>
        <taxon>Marchantiopsida</taxon>
        <taxon>Marchantiidae</taxon>
        <taxon>Marchantiales</taxon>
        <taxon>Ricciaceae</taxon>
        <taxon>Riccia</taxon>
    </lineage>
</organism>
<keyword evidence="14" id="KW-1185">Reference proteome</keyword>
<keyword evidence="5" id="KW-0597">Phosphoprotein</keyword>
<dbReference type="PANTHER" id="PTHR47686">
    <property type="entry name" value="SGS DOMAIN-CONTAINING PROTEIN"/>
    <property type="match status" value="1"/>
</dbReference>
<reference evidence="13 14" key="1">
    <citation type="submission" date="2024-09" db="EMBL/GenBank/DDBJ databases">
        <title>Chromosome-scale assembly of Riccia sorocarpa.</title>
        <authorList>
            <person name="Paukszto L."/>
        </authorList>
    </citation>
    <scope>NUCLEOTIDE SEQUENCE [LARGE SCALE GENOMIC DNA]</scope>
    <source>
        <strain evidence="13">LP-2024</strain>
        <tissue evidence="13">Aerial parts of the thallus</tissue>
    </source>
</reference>
<feature type="domain" description="SGS" evidence="11">
    <location>
        <begin position="167"/>
        <end position="247"/>
    </location>
</feature>
<evidence type="ECO:0000256" key="5">
    <source>
        <dbReference type="ARBA" id="ARBA00022553"/>
    </source>
</evidence>
<evidence type="ECO:0000256" key="9">
    <source>
        <dbReference type="ARBA" id="ARBA00025145"/>
    </source>
</evidence>
<dbReference type="Gene3D" id="2.60.40.790">
    <property type="match status" value="1"/>
</dbReference>
<dbReference type="InterPro" id="IPR015120">
    <property type="entry name" value="Siah-Interact_N"/>
</dbReference>
<comment type="function">
    <text evidence="9">May be involved in calcium-dependent ubiquitination and subsequent proteasomal degradation of target proteins. Probably serves as a molecular bridge in ubiquitin E3 complexes. Participates in the ubiquitin-mediated degradation of beta-catenin (CTNNB1).</text>
</comment>
<name>A0ABD3HE31_9MARC</name>
<evidence type="ECO:0000256" key="7">
    <source>
        <dbReference type="ARBA" id="ARBA00022990"/>
    </source>
</evidence>
<proteinExistence type="predicted"/>
<comment type="caution">
    <text evidence="13">The sequence shown here is derived from an EMBL/GenBank/DDBJ whole genome shotgun (WGS) entry which is preliminary data.</text>
</comment>
<feature type="compositionally biased region" description="Basic and acidic residues" evidence="10">
    <location>
        <begin position="37"/>
        <end position="50"/>
    </location>
</feature>
<dbReference type="PROSITE" id="PS51203">
    <property type="entry name" value="CS"/>
    <property type="match status" value="1"/>
</dbReference>
<evidence type="ECO:0000259" key="11">
    <source>
        <dbReference type="PROSITE" id="PS51048"/>
    </source>
</evidence>
<dbReference type="PROSITE" id="PS51048">
    <property type="entry name" value="SGS"/>
    <property type="match status" value="1"/>
</dbReference>
<dbReference type="EMBL" id="JBJQOH010000004">
    <property type="protein sequence ID" value="KAL3689668.1"/>
    <property type="molecule type" value="Genomic_DNA"/>
</dbReference>
<dbReference type="Pfam" id="PF09032">
    <property type="entry name" value="Siah-Interact_N"/>
    <property type="match status" value="1"/>
</dbReference>
<dbReference type="InterPro" id="IPR007052">
    <property type="entry name" value="CS_dom"/>
</dbReference>
<dbReference type="Proteomes" id="UP001633002">
    <property type="component" value="Unassembled WGS sequence"/>
</dbReference>
<dbReference type="PANTHER" id="PTHR47686:SF1">
    <property type="entry name" value="CALCYCLIN-BINDING PROTEIN"/>
    <property type="match status" value="1"/>
</dbReference>
<evidence type="ECO:0000313" key="13">
    <source>
        <dbReference type="EMBL" id="KAL3689668.1"/>
    </source>
</evidence>
<dbReference type="SUPFAM" id="SSF49764">
    <property type="entry name" value="HSP20-like chaperones"/>
    <property type="match status" value="1"/>
</dbReference>
<dbReference type="InterPro" id="IPR037201">
    <property type="entry name" value="CacyBP_N"/>
</dbReference>
<evidence type="ECO:0000259" key="12">
    <source>
        <dbReference type="PROSITE" id="PS51203"/>
    </source>
</evidence>
<evidence type="ECO:0000256" key="8">
    <source>
        <dbReference type="ARBA" id="ARBA00023242"/>
    </source>
</evidence>
<dbReference type="Pfam" id="PF04969">
    <property type="entry name" value="CS"/>
    <property type="match status" value="1"/>
</dbReference>
<dbReference type="CDD" id="cd06468">
    <property type="entry name" value="p23_CacyBP"/>
    <property type="match status" value="1"/>
</dbReference>
<accession>A0ABD3HE31</accession>
<evidence type="ECO:0000313" key="14">
    <source>
        <dbReference type="Proteomes" id="UP001633002"/>
    </source>
</evidence>
<keyword evidence="8" id="KW-0539">Nucleus</keyword>
<evidence type="ECO:0000256" key="1">
    <source>
        <dbReference type="ARBA" id="ARBA00004123"/>
    </source>
</evidence>
<comment type="subcellular location">
    <subcellularLocation>
        <location evidence="2">Cytoplasm</location>
    </subcellularLocation>
    <subcellularLocation>
        <location evidence="1">Nucleus</location>
    </subcellularLocation>
</comment>
<protein>
    <recommendedName>
        <fullName evidence="3">Calcyclin-binding protein</fullName>
    </recommendedName>
</protein>
<sequence>MAEDDHYDADLEELQALLAAAKRPRVQAVLRQEIETLKKSREAATEEHAATSEAGTALEPMETEAHPPPVKEPEIALQPLQKTVTPLSVQYTTLDRFSYDQELDKLKIYIFLEESSQDKVEASFKNNSFDVKIHDVGGKNYRCAVPRLHKAIVPESCSVVVKPKRIIINLRKAEKNTWSDIHYKEDKFKTPKPSEDKDPMAGIMDLMKNLYEEGDDDMKRTIAKAWSESRSGKTSDSKFGGDLSDSF</sequence>
<dbReference type="InterPro" id="IPR008978">
    <property type="entry name" value="HSP20-like_chaperone"/>
</dbReference>
<keyword evidence="4" id="KW-0963">Cytoplasm</keyword>
<dbReference type="SUPFAM" id="SSF140106">
    <property type="entry name" value="Calcyclin-binding protein-like"/>
    <property type="match status" value="1"/>
</dbReference>
<feature type="domain" description="CS" evidence="12">
    <location>
        <begin position="92"/>
        <end position="182"/>
    </location>
</feature>
<dbReference type="InterPro" id="IPR007699">
    <property type="entry name" value="SGS_dom"/>
</dbReference>
<dbReference type="InterPro" id="IPR037893">
    <property type="entry name" value="CS_CacyBP"/>
</dbReference>
<gene>
    <name evidence="13" type="ORF">R1sor_015977</name>
</gene>
<evidence type="ECO:0000256" key="6">
    <source>
        <dbReference type="ARBA" id="ARBA00022786"/>
    </source>
</evidence>
<dbReference type="GO" id="GO:0005737">
    <property type="term" value="C:cytoplasm"/>
    <property type="evidence" value="ECO:0007669"/>
    <property type="project" value="UniProtKB-SubCell"/>
</dbReference>
<feature type="region of interest" description="Disordered" evidence="10">
    <location>
        <begin position="222"/>
        <end position="247"/>
    </location>
</feature>
<dbReference type="AlphaFoldDB" id="A0ABD3HE31"/>
<keyword evidence="7" id="KW-0007">Acetylation</keyword>